<dbReference type="EMBL" id="CVTF01000036">
    <property type="protein sequence ID" value="CRY98956.1"/>
    <property type="molecule type" value="Genomic_DNA"/>
</dbReference>
<sequence>MQIILIFEHFANFIGCRQCADLKFKQQKLIFYSCLHRF</sequence>
<evidence type="ECO:0000313" key="2">
    <source>
        <dbReference type="Proteomes" id="UP000182715"/>
    </source>
</evidence>
<accession>A0A0H5QBY2</accession>
<dbReference type="AlphaFoldDB" id="A0A0H5QBY2"/>
<reference evidence="1 2" key="1">
    <citation type="submission" date="2014-11" db="EMBL/GenBank/DDBJ databases">
        <authorList>
            <person name="Diene M.Seydina."/>
        </authorList>
    </citation>
    <scope>NUCLEOTIDE SEQUENCE [LARGE SCALE GENOMIC DNA]</scope>
    <source>
        <strain evidence="1 2">Neisseria meningitidis CHUV</strain>
    </source>
</reference>
<proteinExistence type="predicted"/>
<name>A0A0H5QBY2_NEIMI</name>
<protein>
    <submittedName>
        <fullName evidence="1">Uncharacterized protein</fullName>
    </submittedName>
</protein>
<dbReference type="Proteomes" id="UP000182715">
    <property type="component" value="Unassembled WGS sequence"/>
</dbReference>
<evidence type="ECO:0000313" key="1">
    <source>
        <dbReference type="EMBL" id="CRY98956.1"/>
    </source>
</evidence>
<organism evidence="1 2">
    <name type="scientific">Neisseria meningitidis serogroup B</name>
    <dbReference type="NCBI Taxonomy" id="491"/>
    <lineage>
        <taxon>Bacteria</taxon>
        <taxon>Pseudomonadati</taxon>
        <taxon>Pseudomonadota</taxon>
        <taxon>Betaproteobacteria</taxon>
        <taxon>Neisseriales</taxon>
        <taxon>Neisseriaceae</taxon>
        <taxon>Neisseria</taxon>
    </lineage>
</organism>